<dbReference type="InterPro" id="IPR036390">
    <property type="entry name" value="WH_DNA-bd_sf"/>
</dbReference>
<evidence type="ECO:0000256" key="1">
    <source>
        <dbReference type="SAM" id="MobiDB-lite"/>
    </source>
</evidence>
<dbReference type="InterPro" id="IPR036388">
    <property type="entry name" value="WH-like_DNA-bd_sf"/>
</dbReference>
<feature type="region of interest" description="Disordered" evidence="1">
    <location>
        <begin position="192"/>
        <end position="227"/>
    </location>
</feature>
<reference evidence="3 4" key="1">
    <citation type="submission" date="2024-10" db="EMBL/GenBank/DDBJ databases">
        <title>The Natural Products Discovery Center: Release of the First 8490 Sequenced Strains for Exploring Actinobacteria Biosynthetic Diversity.</title>
        <authorList>
            <person name="Kalkreuter E."/>
            <person name="Kautsar S.A."/>
            <person name="Yang D."/>
            <person name="Bader C.D."/>
            <person name="Teijaro C.N."/>
            <person name="Fluegel L."/>
            <person name="Davis C.M."/>
            <person name="Simpson J.R."/>
            <person name="Lauterbach L."/>
            <person name="Steele A.D."/>
            <person name="Gui C."/>
            <person name="Meng S."/>
            <person name="Li G."/>
            <person name="Viehrig K."/>
            <person name="Ye F."/>
            <person name="Su P."/>
            <person name="Kiefer A.F."/>
            <person name="Nichols A."/>
            <person name="Cepeda A.J."/>
            <person name="Yan W."/>
            <person name="Fan B."/>
            <person name="Jiang Y."/>
            <person name="Adhikari A."/>
            <person name="Zheng C.-J."/>
            <person name="Schuster L."/>
            <person name="Cowan T.M."/>
            <person name="Smanski M.J."/>
            <person name="Chevrette M.G."/>
            <person name="De Carvalho L.P.S."/>
            <person name="Shen B."/>
        </authorList>
    </citation>
    <scope>NUCLEOTIDE SEQUENCE [LARGE SCALE GENOMIC DNA]</scope>
    <source>
        <strain evidence="3 4">NPDC001390</strain>
    </source>
</reference>
<evidence type="ECO:0000259" key="2">
    <source>
        <dbReference type="Pfam" id="PF03551"/>
    </source>
</evidence>
<dbReference type="InterPro" id="IPR005149">
    <property type="entry name" value="Tscrpt_reg_PadR_N"/>
</dbReference>
<proteinExistence type="predicted"/>
<protein>
    <submittedName>
        <fullName evidence="3">PadR family transcriptional regulator</fullName>
    </submittedName>
</protein>
<dbReference type="PANTHER" id="PTHR43252:SF6">
    <property type="entry name" value="NEGATIVE TRANSCRIPTION REGULATOR PADR"/>
    <property type="match status" value="1"/>
</dbReference>
<dbReference type="Proteomes" id="UP001602058">
    <property type="component" value="Unassembled WGS sequence"/>
</dbReference>
<sequence length="227" mass="25478">MSLRYAILGYLSTGPGTGYDLARQFDTGLGWFWSARHSQIYPELKRLTEDGLITRDTTMVSENMDKYIYSIAPEGLAVLRDWASKPPTYAPNRDTERLQLIFSDDSPESLRKHLETHRDHFRRRREKLQATIDTIRAGEHERVNSRLARRGPEEAALTLQLREMAYVGDIERADLEIAWAERGLAWLDSHEHKPKGRQQGAALAAPQAAGVQQVGEGGVPADASAAP</sequence>
<comment type="caution">
    <text evidence="3">The sequence shown here is derived from an EMBL/GenBank/DDBJ whole genome shotgun (WGS) entry which is preliminary data.</text>
</comment>
<gene>
    <name evidence="3" type="ORF">ACFY1D_33075</name>
</gene>
<dbReference type="PANTHER" id="PTHR43252">
    <property type="entry name" value="TRANSCRIPTIONAL REGULATOR YQJI"/>
    <property type="match status" value="1"/>
</dbReference>
<accession>A0ABW6US05</accession>
<dbReference type="SUPFAM" id="SSF46785">
    <property type="entry name" value="Winged helix' DNA-binding domain"/>
    <property type="match status" value="1"/>
</dbReference>
<keyword evidence="4" id="KW-1185">Reference proteome</keyword>
<name>A0ABW6US05_9ACTN</name>
<dbReference type="RefSeq" id="WP_387891695.1">
    <property type="nucleotide sequence ID" value="NZ_JBIAWJ010000024.1"/>
</dbReference>
<evidence type="ECO:0000313" key="3">
    <source>
        <dbReference type="EMBL" id="MFF4526229.1"/>
    </source>
</evidence>
<dbReference type="EMBL" id="JBIAWJ010000024">
    <property type="protein sequence ID" value="MFF4526229.1"/>
    <property type="molecule type" value="Genomic_DNA"/>
</dbReference>
<feature type="domain" description="Transcription regulator PadR N-terminal" evidence="2">
    <location>
        <begin position="7"/>
        <end position="80"/>
    </location>
</feature>
<organism evidence="3 4">
    <name type="scientific">Streptomyces bluensis</name>
    <dbReference type="NCBI Taxonomy" id="33897"/>
    <lineage>
        <taxon>Bacteria</taxon>
        <taxon>Bacillati</taxon>
        <taxon>Actinomycetota</taxon>
        <taxon>Actinomycetes</taxon>
        <taxon>Kitasatosporales</taxon>
        <taxon>Streptomycetaceae</taxon>
        <taxon>Streptomyces</taxon>
    </lineage>
</organism>
<dbReference type="Pfam" id="PF03551">
    <property type="entry name" value="PadR"/>
    <property type="match status" value="1"/>
</dbReference>
<feature type="compositionally biased region" description="Low complexity" evidence="1">
    <location>
        <begin position="198"/>
        <end position="214"/>
    </location>
</feature>
<dbReference type="Gene3D" id="1.10.10.10">
    <property type="entry name" value="Winged helix-like DNA-binding domain superfamily/Winged helix DNA-binding domain"/>
    <property type="match status" value="1"/>
</dbReference>
<evidence type="ECO:0000313" key="4">
    <source>
        <dbReference type="Proteomes" id="UP001602058"/>
    </source>
</evidence>